<feature type="transmembrane region" description="Helical" evidence="6">
    <location>
        <begin position="349"/>
        <end position="370"/>
    </location>
</feature>
<dbReference type="PANTHER" id="PTHR30250">
    <property type="entry name" value="PST FAMILY PREDICTED COLANIC ACID TRANSPORTER"/>
    <property type="match status" value="1"/>
</dbReference>
<evidence type="ECO:0000313" key="7">
    <source>
        <dbReference type="EMBL" id="MXP40342.1"/>
    </source>
</evidence>
<evidence type="ECO:0000313" key="8">
    <source>
        <dbReference type="Proteomes" id="UP000469159"/>
    </source>
</evidence>
<keyword evidence="4 6" id="KW-1133">Transmembrane helix</keyword>
<evidence type="ECO:0000256" key="6">
    <source>
        <dbReference type="SAM" id="Phobius"/>
    </source>
</evidence>
<dbReference type="Pfam" id="PF01943">
    <property type="entry name" value="Polysacc_synt"/>
    <property type="match status" value="1"/>
</dbReference>
<keyword evidence="8" id="KW-1185">Reference proteome</keyword>
<organism evidence="7 8">
    <name type="scientific">Croceibacterium soli</name>
    <dbReference type="NCBI Taxonomy" id="1739690"/>
    <lineage>
        <taxon>Bacteria</taxon>
        <taxon>Pseudomonadati</taxon>
        <taxon>Pseudomonadota</taxon>
        <taxon>Alphaproteobacteria</taxon>
        <taxon>Sphingomonadales</taxon>
        <taxon>Erythrobacteraceae</taxon>
        <taxon>Croceibacterium</taxon>
    </lineage>
</organism>
<dbReference type="InterPro" id="IPR050833">
    <property type="entry name" value="Poly_Biosynth_Transport"/>
</dbReference>
<feature type="transmembrane region" description="Helical" evidence="6">
    <location>
        <begin position="163"/>
        <end position="182"/>
    </location>
</feature>
<comment type="subcellular location">
    <subcellularLocation>
        <location evidence="1">Cell membrane</location>
        <topology evidence="1">Multi-pass membrane protein</topology>
    </subcellularLocation>
</comment>
<dbReference type="GO" id="GO:0005886">
    <property type="term" value="C:plasma membrane"/>
    <property type="evidence" value="ECO:0007669"/>
    <property type="project" value="UniProtKB-SubCell"/>
</dbReference>
<feature type="transmembrane region" description="Helical" evidence="6">
    <location>
        <begin position="21"/>
        <end position="44"/>
    </location>
</feature>
<evidence type="ECO:0000256" key="3">
    <source>
        <dbReference type="ARBA" id="ARBA00022692"/>
    </source>
</evidence>
<dbReference type="Proteomes" id="UP000469159">
    <property type="component" value="Unassembled WGS sequence"/>
</dbReference>
<evidence type="ECO:0000256" key="5">
    <source>
        <dbReference type="ARBA" id="ARBA00023136"/>
    </source>
</evidence>
<keyword evidence="3 6" id="KW-0812">Transmembrane</keyword>
<dbReference type="OrthoDB" id="493991at2"/>
<feature type="transmembrane region" description="Helical" evidence="6">
    <location>
        <begin position="318"/>
        <end position="343"/>
    </location>
</feature>
<protein>
    <submittedName>
        <fullName evidence="7">Oligosaccharide flippase family protein</fullName>
    </submittedName>
</protein>
<evidence type="ECO:0000256" key="2">
    <source>
        <dbReference type="ARBA" id="ARBA00022475"/>
    </source>
</evidence>
<evidence type="ECO:0000256" key="4">
    <source>
        <dbReference type="ARBA" id="ARBA00022989"/>
    </source>
</evidence>
<keyword evidence="5 6" id="KW-0472">Membrane</keyword>
<feature type="transmembrane region" description="Helical" evidence="6">
    <location>
        <begin position="408"/>
        <end position="430"/>
    </location>
</feature>
<dbReference type="PANTHER" id="PTHR30250:SF31">
    <property type="entry name" value="INNER MEMBRANE PROTEIN YGHQ"/>
    <property type="match status" value="1"/>
</dbReference>
<feature type="transmembrane region" description="Helical" evidence="6">
    <location>
        <begin position="134"/>
        <end position="156"/>
    </location>
</feature>
<dbReference type="RefSeq" id="WP_160745184.1">
    <property type="nucleotide sequence ID" value="NZ_WTYK01000001.1"/>
</dbReference>
<dbReference type="EMBL" id="WTYK01000001">
    <property type="protein sequence ID" value="MXP40342.1"/>
    <property type="molecule type" value="Genomic_DNA"/>
</dbReference>
<accession>A0A6I4UNL4</accession>
<sequence>MPTPEALGSRSFLKRMLGNTAWLLGGKGFGAVCSLVYLAILARSLGLKDFGHFALIFGAAQALIAVAEFQTWRVVVRYGAAHVHAKDWAAFGRLGMIAGVLDLVGALIGVGIAWLAYFHFHDAFDLNLEYRDGAFLFTCAMLFALVSAPTGIVRALDRFDMGVYVEAVVPAGRLIAAVAIWLTGPSVFRFLIAWALIDLLEAALYWVMARRLCPEAVRLRHLRDWRKAKEDNPGIVRFFLITYASSTVEAATKQGPLLAVGYLVGTRAAGLFRLAHQLSQGLGKLSTLLMRAAYAEINRARIAAEPGEFRKLIRHTSLIAAGGGAVVVVVAALIGGPLLGLIGGEDFRAGYAILIPLTVAACFELASVAFEPVLHSTGRARQALAARFVGLLAILAGIAWFGGDETGVEVALAVAIGGAVTYCVFAWLALRSLRKLEQQSHPAAG</sequence>
<name>A0A6I4UNL4_9SPHN</name>
<dbReference type="InterPro" id="IPR002797">
    <property type="entry name" value="Polysacc_synth"/>
</dbReference>
<feature type="transmembrane region" description="Helical" evidence="6">
    <location>
        <begin position="90"/>
        <end position="114"/>
    </location>
</feature>
<keyword evidence="2" id="KW-1003">Cell membrane</keyword>
<feature type="transmembrane region" description="Helical" evidence="6">
    <location>
        <begin position="382"/>
        <end position="402"/>
    </location>
</feature>
<gene>
    <name evidence="7" type="ORF">GRI75_01620</name>
</gene>
<dbReference type="AlphaFoldDB" id="A0A6I4UNL4"/>
<evidence type="ECO:0000256" key="1">
    <source>
        <dbReference type="ARBA" id="ARBA00004651"/>
    </source>
</evidence>
<proteinExistence type="predicted"/>
<feature type="transmembrane region" description="Helical" evidence="6">
    <location>
        <begin position="50"/>
        <end position="69"/>
    </location>
</feature>
<feature type="transmembrane region" description="Helical" evidence="6">
    <location>
        <begin position="188"/>
        <end position="208"/>
    </location>
</feature>
<comment type="caution">
    <text evidence="7">The sequence shown here is derived from an EMBL/GenBank/DDBJ whole genome shotgun (WGS) entry which is preliminary data.</text>
</comment>
<reference evidence="7 8" key="1">
    <citation type="submission" date="2019-12" db="EMBL/GenBank/DDBJ databases">
        <title>Genomic-based taxomic classification of the family Erythrobacteraceae.</title>
        <authorList>
            <person name="Xu L."/>
        </authorList>
    </citation>
    <scope>NUCLEOTIDE SEQUENCE [LARGE SCALE GENOMIC DNA]</scope>
    <source>
        <strain evidence="7 8">MCCC 1K02066</strain>
    </source>
</reference>